<dbReference type="OrthoDB" id="9926753at2"/>
<evidence type="ECO:0000313" key="2">
    <source>
        <dbReference type="EMBL" id="SEG29423.1"/>
    </source>
</evidence>
<evidence type="ECO:0000256" key="1">
    <source>
        <dbReference type="SAM" id="MobiDB-lite"/>
    </source>
</evidence>
<feature type="compositionally biased region" description="Polar residues" evidence="1">
    <location>
        <begin position="13"/>
        <end position="24"/>
    </location>
</feature>
<reference evidence="2 3" key="1">
    <citation type="submission" date="2016-10" db="EMBL/GenBank/DDBJ databases">
        <authorList>
            <person name="de Groot N.N."/>
        </authorList>
    </citation>
    <scope>NUCLEOTIDE SEQUENCE [LARGE SCALE GENOMIC DNA]</scope>
    <source>
        <strain evidence="2 3">DSM 26656</strain>
    </source>
</reference>
<sequence>MTNMPGLAGNEPLPQQTGNEPELNLGSTALAQLLATIDDMCRVQKQHRVRLMLVERSLRNLRQRVGTENRVTWDSPYS</sequence>
<dbReference type="EMBL" id="FNUY01000004">
    <property type="protein sequence ID" value="SEG29423.1"/>
    <property type="molecule type" value="Genomic_DNA"/>
</dbReference>
<gene>
    <name evidence="2" type="ORF">SAMN04488115_104174</name>
</gene>
<keyword evidence="3" id="KW-1185">Reference proteome</keyword>
<proteinExistence type="predicted"/>
<accession>A0A1H5YYW3</accession>
<protein>
    <submittedName>
        <fullName evidence="2">Uncharacterized protein</fullName>
    </submittedName>
</protein>
<feature type="region of interest" description="Disordered" evidence="1">
    <location>
        <begin position="1"/>
        <end position="24"/>
    </location>
</feature>
<evidence type="ECO:0000313" key="3">
    <source>
        <dbReference type="Proteomes" id="UP000236743"/>
    </source>
</evidence>
<dbReference type="RefSeq" id="WP_103872624.1">
    <property type="nucleotide sequence ID" value="NZ_FNUY01000004.1"/>
</dbReference>
<organism evidence="2 3">
    <name type="scientific">Bosea lathyri</name>
    <dbReference type="NCBI Taxonomy" id="1036778"/>
    <lineage>
        <taxon>Bacteria</taxon>
        <taxon>Pseudomonadati</taxon>
        <taxon>Pseudomonadota</taxon>
        <taxon>Alphaproteobacteria</taxon>
        <taxon>Hyphomicrobiales</taxon>
        <taxon>Boseaceae</taxon>
        <taxon>Bosea</taxon>
    </lineage>
</organism>
<name>A0A1H5YYW3_9HYPH</name>
<dbReference type="AlphaFoldDB" id="A0A1H5YYW3"/>
<dbReference type="Proteomes" id="UP000236743">
    <property type="component" value="Unassembled WGS sequence"/>
</dbReference>